<proteinExistence type="predicted"/>
<dbReference type="EMBL" id="MLAW01000088">
    <property type="protein sequence ID" value="OJJ13905.1"/>
    <property type="molecule type" value="Genomic_DNA"/>
</dbReference>
<reference evidence="1" key="1">
    <citation type="submission" date="2016-10" db="EMBL/GenBank/DDBJ databases">
        <title>CRISPR-Cas defence system in Roseofilum reptotaenium: evidence of a bacteriophage-cyanobacterium arms race in the coral black band disease.</title>
        <authorList>
            <person name="Buerger P."/>
            <person name="Wood-Charlson E.M."/>
            <person name="Weynberg K.D."/>
            <person name="Willis B."/>
            <person name="Van Oppen M.J."/>
        </authorList>
    </citation>
    <scope>NUCLEOTIDE SEQUENCE [LARGE SCALE GENOMIC DNA]</scope>
    <source>
        <strain evidence="1">AO1-A</strain>
    </source>
</reference>
<keyword evidence="2" id="KW-1185">Reference proteome</keyword>
<accession>A0A1L9QJL5</accession>
<organism evidence="1 2">
    <name type="scientific">Roseofilum reptotaenium AO1-A</name>
    <dbReference type="NCBI Taxonomy" id="1925591"/>
    <lineage>
        <taxon>Bacteria</taxon>
        <taxon>Bacillati</taxon>
        <taxon>Cyanobacteriota</taxon>
        <taxon>Cyanophyceae</taxon>
        <taxon>Desertifilales</taxon>
        <taxon>Desertifilaceae</taxon>
        <taxon>Roseofilum</taxon>
    </lineage>
</organism>
<dbReference type="Proteomes" id="UP000183940">
    <property type="component" value="Unassembled WGS sequence"/>
</dbReference>
<name>A0A1L9QJL5_9CYAN</name>
<protein>
    <submittedName>
        <fullName evidence="1">Uncharacterized protein</fullName>
    </submittedName>
</protein>
<comment type="caution">
    <text evidence="1">The sequence shown here is derived from an EMBL/GenBank/DDBJ whole genome shotgun (WGS) entry which is preliminary data.</text>
</comment>
<evidence type="ECO:0000313" key="2">
    <source>
        <dbReference type="Proteomes" id="UP000183940"/>
    </source>
</evidence>
<sequence length="80" mass="9181">MNRATLGTFNPLSGVIKSLLDDEEIGDLPYIKVRQFNQLLLGRQNELLEKPKASDIKNVMFNLGYVQSMVKNSVVWKKRE</sequence>
<evidence type="ECO:0000313" key="1">
    <source>
        <dbReference type="EMBL" id="OJJ13905.1"/>
    </source>
</evidence>
<dbReference type="AlphaFoldDB" id="A0A1L9QJL5"/>
<gene>
    <name evidence="1" type="ORF">BI308_25400</name>
</gene>